<proteinExistence type="inferred from homology"/>
<evidence type="ECO:0000313" key="7">
    <source>
        <dbReference type="Proteomes" id="UP000265715"/>
    </source>
</evidence>
<evidence type="ECO:0000256" key="1">
    <source>
        <dbReference type="ARBA" id="ARBA00010528"/>
    </source>
</evidence>
<dbReference type="NCBIfam" id="TIGR03953">
    <property type="entry name" value="rplD_bact"/>
    <property type="match status" value="1"/>
</dbReference>
<dbReference type="RefSeq" id="WP_119315153.1">
    <property type="nucleotide sequence ID" value="NZ_QXDL01000080.1"/>
</dbReference>
<comment type="caution">
    <text evidence="6">The sequence shown here is derived from an EMBL/GenBank/DDBJ whole genome shotgun (WGS) entry which is preliminary data.</text>
</comment>
<evidence type="ECO:0000256" key="5">
    <source>
        <dbReference type="HAMAP-Rule" id="MF_01328"/>
    </source>
</evidence>
<organism evidence="6 7">
    <name type="scientific">Calidithermus terrae</name>
    <dbReference type="NCBI Taxonomy" id="1408545"/>
    <lineage>
        <taxon>Bacteria</taxon>
        <taxon>Thermotogati</taxon>
        <taxon>Deinococcota</taxon>
        <taxon>Deinococci</taxon>
        <taxon>Thermales</taxon>
        <taxon>Thermaceae</taxon>
        <taxon>Calidithermus</taxon>
    </lineage>
</organism>
<gene>
    <name evidence="5 6" type="primary">rplD</name>
    <name evidence="6" type="ORF">Mterra_02073</name>
</gene>
<comment type="similarity">
    <text evidence="1 5">Belongs to the universal ribosomal protein uL4 family.</text>
</comment>
<dbReference type="GO" id="GO:0019843">
    <property type="term" value="F:rRNA binding"/>
    <property type="evidence" value="ECO:0007669"/>
    <property type="project" value="UniProtKB-UniRule"/>
</dbReference>
<dbReference type="GO" id="GO:1990904">
    <property type="term" value="C:ribonucleoprotein complex"/>
    <property type="evidence" value="ECO:0007669"/>
    <property type="project" value="UniProtKB-KW"/>
</dbReference>
<dbReference type="HAMAP" id="MF_01328_B">
    <property type="entry name" value="Ribosomal_uL4_B"/>
    <property type="match status" value="1"/>
</dbReference>
<dbReference type="Pfam" id="PF00573">
    <property type="entry name" value="Ribosomal_L4"/>
    <property type="match status" value="1"/>
</dbReference>
<dbReference type="Gene3D" id="3.40.1370.10">
    <property type="match status" value="1"/>
</dbReference>
<dbReference type="GO" id="GO:0006412">
    <property type="term" value="P:translation"/>
    <property type="evidence" value="ECO:0007669"/>
    <property type="project" value="UniProtKB-UniRule"/>
</dbReference>
<dbReference type="InterPro" id="IPR023574">
    <property type="entry name" value="Ribosomal_uL4_dom_sf"/>
</dbReference>
<dbReference type="OrthoDB" id="9803201at2"/>
<sequence>MYNLTVLSAKGKRELQATLPEEINPHVLYEVVRWQLASRRRGTAATKTRGMVNFTTKKPYSQKHTGRARHGDAGAPIFVGGGTVFGPQPRDYSYTLPKKVRQLGLSMALADRAKEGRLLIADGFEGVNGKTKEFVAWLEANGLAGTTVLLVTADEKVARAARNLPKVRVLAPAGLNVYDILRQETLVLDMPAWEAAQARLAARGQGHGGEA</sequence>
<evidence type="ECO:0000256" key="4">
    <source>
        <dbReference type="ARBA" id="ARBA00035244"/>
    </source>
</evidence>
<comment type="subunit">
    <text evidence="5">Part of the 50S ribosomal subunit.</text>
</comment>
<protein>
    <recommendedName>
        <fullName evidence="4 5">Large ribosomal subunit protein uL4</fullName>
    </recommendedName>
</protein>
<name>A0A399EIU1_9DEIN</name>
<dbReference type="GO" id="GO:0003735">
    <property type="term" value="F:structural constituent of ribosome"/>
    <property type="evidence" value="ECO:0007669"/>
    <property type="project" value="InterPro"/>
</dbReference>
<dbReference type="GO" id="GO:0005840">
    <property type="term" value="C:ribosome"/>
    <property type="evidence" value="ECO:0007669"/>
    <property type="project" value="UniProtKB-KW"/>
</dbReference>
<comment type="function">
    <text evidence="5">Forms part of the polypeptide exit tunnel.</text>
</comment>
<keyword evidence="2 5" id="KW-0689">Ribosomal protein</keyword>
<dbReference type="PANTHER" id="PTHR10746:SF6">
    <property type="entry name" value="LARGE RIBOSOMAL SUBUNIT PROTEIN UL4M"/>
    <property type="match status" value="1"/>
</dbReference>
<keyword evidence="5" id="KW-0699">rRNA-binding</keyword>
<evidence type="ECO:0000256" key="3">
    <source>
        <dbReference type="ARBA" id="ARBA00023274"/>
    </source>
</evidence>
<dbReference type="SUPFAM" id="SSF52166">
    <property type="entry name" value="Ribosomal protein L4"/>
    <property type="match status" value="1"/>
</dbReference>
<dbReference type="AlphaFoldDB" id="A0A399EIU1"/>
<reference evidence="6 7" key="1">
    <citation type="submission" date="2018-08" db="EMBL/GenBank/DDBJ databases">
        <title>Meiothermus terrae DSM 26712 genome sequencing project.</title>
        <authorList>
            <person name="Da Costa M.S."/>
            <person name="Albuquerque L."/>
            <person name="Raposo P."/>
            <person name="Froufe H.J.C."/>
            <person name="Barroso C.S."/>
            <person name="Egas C."/>
        </authorList>
    </citation>
    <scope>NUCLEOTIDE SEQUENCE [LARGE SCALE GENOMIC DNA]</scope>
    <source>
        <strain evidence="6 7">DSM 26712</strain>
    </source>
</reference>
<dbReference type="InterPro" id="IPR002136">
    <property type="entry name" value="Ribosomal_uL4"/>
</dbReference>
<comment type="function">
    <text evidence="5">One of the primary rRNA binding proteins, this protein initially binds near the 5'-end of the 23S rRNA. It is important during the early stages of 50S assembly. It makes multiple contacts with different domains of the 23S rRNA in the assembled 50S subunit and ribosome.</text>
</comment>
<keyword evidence="3 5" id="KW-0687">Ribonucleoprotein</keyword>
<dbReference type="PANTHER" id="PTHR10746">
    <property type="entry name" value="50S RIBOSOMAL PROTEIN L4"/>
    <property type="match status" value="1"/>
</dbReference>
<keyword evidence="7" id="KW-1185">Reference proteome</keyword>
<dbReference type="Proteomes" id="UP000265715">
    <property type="component" value="Unassembled WGS sequence"/>
</dbReference>
<evidence type="ECO:0000313" key="6">
    <source>
        <dbReference type="EMBL" id="RIH84045.1"/>
    </source>
</evidence>
<keyword evidence="5" id="KW-0694">RNA-binding</keyword>
<accession>A0A399EIU1</accession>
<dbReference type="EMBL" id="QXDL01000080">
    <property type="protein sequence ID" value="RIH84045.1"/>
    <property type="molecule type" value="Genomic_DNA"/>
</dbReference>
<evidence type="ECO:0000256" key="2">
    <source>
        <dbReference type="ARBA" id="ARBA00022980"/>
    </source>
</evidence>
<dbReference type="InterPro" id="IPR013005">
    <property type="entry name" value="Ribosomal_uL4-like"/>
</dbReference>